<reference evidence="2 3" key="1">
    <citation type="submission" date="2024-01" db="EMBL/GenBank/DDBJ databases">
        <title>The genome of the rayed Mediterranean limpet Patella caerulea (Linnaeus, 1758).</title>
        <authorList>
            <person name="Anh-Thu Weber A."/>
            <person name="Halstead-Nussloch G."/>
        </authorList>
    </citation>
    <scope>NUCLEOTIDE SEQUENCE [LARGE SCALE GENOMIC DNA]</scope>
    <source>
        <strain evidence="2">AATW-2023a</strain>
        <tissue evidence="2">Whole specimen</tissue>
    </source>
</reference>
<comment type="caution">
    <text evidence="2">The sequence shown here is derived from an EMBL/GenBank/DDBJ whole genome shotgun (WGS) entry which is preliminary data.</text>
</comment>
<accession>A0AAN8JHV8</accession>
<proteinExistence type="predicted"/>
<dbReference type="Proteomes" id="UP001347796">
    <property type="component" value="Unassembled WGS sequence"/>
</dbReference>
<gene>
    <name evidence="2" type="ORF">SNE40_014381</name>
</gene>
<organism evidence="2 3">
    <name type="scientific">Patella caerulea</name>
    <name type="common">Rayed Mediterranean limpet</name>
    <dbReference type="NCBI Taxonomy" id="87958"/>
    <lineage>
        <taxon>Eukaryota</taxon>
        <taxon>Metazoa</taxon>
        <taxon>Spiralia</taxon>
        <taxon>Lophotrochozoa</taxon>
        <taxon>Mollusca</taxon>
        <taxon>Gastropoda</taxon>
        <taxon>Patellogastropoda</taxon>
        <taxon>Patelloidea</taxon>
        <taxon>Patellidae</taxon>
        <taxon>Patella</taxon>
    </lineage>
</organism>
<feature type="region of interest" description="Disordered" evidence="1">
    <location>
        <begin position="39"/>
        <end position="73"/>
    </location>
</feature>
<dbReference type="AlphaFoldDB" id="A0AAN8JHV8"/>
<sequence>MKSTLAYIQKKMHDWNSSKEKKIKKFIPLMKVSVTSKLASAQKDEACENPKSSKNARRPKGTSFIKGSPDMAE</sequence>
<name>A0AAN8JHV8_PATCE</name>
<keyword evidence="3" id="KW-1185">Reference proteome</keyword>
<dbReference type="EMBL" id="JAZGQO010000010">
    <property type="protein sequence ID" value="KAK6176013.1"/>
    <property type="molecule type" value="Genomic_DNA"/>
</dbReference>
<evidence type="ECO:0000313" key="2">
    <source>
        <dbReference type="EMBL" id="KAK6176013.1"/>
    </source>
</evidence>
<evidence type="ECO:0000313" key="3">
    <source>
        <dbReference type="Proteomes" id="UP001347796"/>
    </source>
</evidence>
<evidence type="ECO:0000256" key="1">
    <source>
        <dbReference type="SAM" id="MobiDB-lite"/>
    </source>
</evidence>
<protein>
    <submittedName>
        <fullName evidence="2">Uncharacterized protein</fullName>
    </submittedName>
</protein>